<dbReference type="EMBL" id="JASBWT010000001">
    <property type="protein sequence ID" value="KAJ9109373.1"/>
    <property type="molecule type" value="Genomic_DNA"/>
</dbReference>
<reference evidence="1" key="1">
    <citation type="submission" date="2023-04" db="EMBL/GenBank/DDBJ databases">
        <title>Draft Genome sequencing of Naganishia species isolated from polar environments using Oxford Nanopore Technology.</title>
        <authorList>
            <person name="Leo P."/>
            <person name="Venkateswaran K."/>
        </authorList>
    </citation>
    <scope>NUCLEOTIDE SEQUENCE</scope>
    <source>
        <strain evidence="1">MNA-CCFEE 5423</strain>
    </source>
</reference>
<protein>
    <submittedName>
        <fullName evidence="1">Uncharacterized protein</fullName>
    </submittedName>
</protein>
<name>A0ACC2WCA4_9TREE</name>
<dbReference type="Proteomes" id="UP001227268">
    <property type="component" value="Unassembled WGS sequence"/>
</dbReference>
<keyword evidence="2" id="KW-1185">Reference proteome</keyword>
<evidence type="ECO:0000313" key="1">
    <source>
        <dbReference type="EMBL" id="KAJ9109373.1"/>
    </source>
</evidence>
<gene>
    <name evidence="1" type="ORF">QFC21_000703</name>
</gene>
<proteinExistence type="predicted"/>
<evidence type="ECO:0000313" key="2">
    <source>
        <dbReference type="Proteomes" id="UP001227268"/>
    </source>
</evidence>
<accession>A0ACC2WCA4</accession>
<organism evidence="1 2">
    <name type="scientific">Naganishia friedmannii</name>
    <dbReference type="NCBI Taxonomy" id="89922"/>
    <lineage>
        <taxon>Eukaryota</taxon>
        <taxon>Fungi</taxon>
        <taxon>Dikarya</taxon>
        <taxon>Basidiomycota</taxon>
        <taxon>Agaricomycotina</taxon>
        <taxon>Tremellomycetes</taxon>
        <taxon>Filobasidiales</taxon>
        <taxon>Filobasidiaceae</taxon>
        <taxon>Naganishia</taxon>
    </lineage>
</organism>
<comment type="caution">
    <text evidence="1">The sequence shown here is derived from an EMBL/GenBank/DDBJ whole genome shotgun (WGS) entry which is preliminary data.</text>
</comment>
<sequence>MPSTFSKIRVSDPSARKQFVTTIFNSNHLINKINGRQLNDVILPNLSTNDSPQSVAERDFCRMQGLALKSIAGYQGYRDLQSILDRKKTNVEALGEHKEASDKKAEEAQEAGVNAKSRQARQEKFDAVKETYEKGERATKPTFPKSSPTTIDMDSFTPREIERAGLEGGGEHKIAQSMPDVDDYLGYALLFTNVTSYLHVVLKMPWNKPAIKLAKVYPEVAQALKSAKARSRGTNAFSDSLDAAAIAVMTDLKKDPTDNKMIRGDAIVPNFPLVPGAQNPFFRPAMHYDHLVIPTMDDKLGNYVSSNMGVTSTGMAGLRWVHDSTIQKQVVRATANLHNNGQGSPDTPLAALTTATGQEMRQAWSAIKKLTVFERKVPYHLDKRYDTEITSPRVAQALNTNMEAVGSRDEHDTSAVDQILLSNYAGRIPVIKHVELENDRQRIIRLTEQFEEMYRFRLPRGVDGTSCPFLDNNMASWTILKKLTNENVSTPV</sequence>